<sequence>MKANITWNGKVAFSGDTPSGHKIKIDGAEQIGGQNDGARPMELLLHSLAGCTGINVINILQKMRLEPTSFQLEADGERDETPPKKFTSINLHFELEGDLPEDKVIRAIKLTNEKYCSVAHSLSTPITSTYSINGVLGEEKLKH</sequence>
<dbReference type="Gene3D" id="2.20.25.10">
    <property type="match status" value="1"/>
</dbReference>
<evidence type="ECO:0000313" key="2">
    <source>
        <dbReference type="Proteomes" id="UP000270219"/>
    </source>
</evidence>
<dbReference type="SUPFAM" id="SSF82784">
    <property type="entry name" value="OsmC-like"/>
    <property type="match status" value="1"/>
</dbReference>
<evidence type="ECO:0000313" key="1">
    <source>
        <dbReference type="EMBL" id="RLL43725.1"/>
    </source>
</evidence>
<protein>
    <submittedName>
        <fullName evidence="1">OsmC family peroxiredoxin</fullName>
    </submittedName>
</protein>
<accession>A0A498D4C1</accession>
<organism evidence="1 2">
    <name type="scientific">Oceanobacillus piezotolerans</name>
    <dbReference type="NCBI Taxonomy" id="2448030"/>
    <lineage>
        <taxon>Bacteria</taxon>
        <taxon>Bacillati</taxon>
        <taxon>Bacillota</taxon>
        <taxon>Bacilli</taxon>
        <taxon>Bacillales</taxon>
        <taxon>Bacillaceae</taxon>
        <taxon>Oceanobacillus</taxon>
    </lineage>
</organism>
<dbReference type="OrthoDB" id="9804010at2"/>
<dbReference type="EMBL" id="RCHR01000004">
    <property type="protein sequence ID" value="RLL43725.1"/>
    <property type="molecule type" value="Genomic_DNA"/>
</dbReference>
<dbReference type="PANTHER" id="PTHR34352:SF1">
    <property type="entry name" value="PROTEIN YHFA"/>
    <property type="match status" value="1"/>
</dbReference>
<comment type="caution">
    <text evidence="1">The sequence shown here is derived from an EMBL/GenBank/DDBJ whole genome shotgun (WGS) entry which is preliminary data.</text>
</comment>
<proteinExistence type="predicted"/>
<dbReference type="PANTHER" id="PTHR34352">
    <property type="entry name" value="PROTEIN YHFA"/>
    <property type="match status" value="1"/>
</dbReference>
<dbReference type="AlphaFoldDB" id="A0A498D4C1"/>
<dbReference type="RefSeq" id="WP_121523457.1">
    <property type="nucleotide sequence ID" value="NZ_RCHR01000004.1"/>
</dbReference>
<name>A0A498D4C1_9BACI</name>
<dbReference type="InterPro" id="IPR003718">
    <property type="entry name" value="OsmC/Ohr_fam"/>
</dbReference>
<reference evidence="1 2" key="1">
    <citation type="submission" date="2018-10" db="EMBL/GenBank/DDBJ databases">
        <title>Oceanobacillus sp. YLB-02 draft genome.</title>
        <authorList>
            <person name="Yu L."/>
        </authorList>
    </citation>
    <scope>NUCLEOTIDE SEQUENCE [LARGE SCALE GENOMIC DNA]</scope>
    <source>
        <strain evidence="1 2">YLB-02</strain>
    </source>
</reference>
<gene>
    <name evidence="1" type="ORF">D8M04_12440</name>
</gene>
<dbReference type="InterPro" id="IPR036102">
    <property type="entry name" value="OsmC/Ohrsf"/>
</dbReference>
<keyword evidence="2" id="KW-1185">Reference proteome</keyword>
<dbReference type="InterPro" id="IPR015946">
    <property type="entry name" value="KH_dom-like_a/b"/>
</dbReference>
<dbReference type="Proteomes" id="UP000270219">
    <property type="component" value="Unassembled WGS sequence"/>
</dbReference>
<dbReference type="Pfam" id="PF02566">
    <property type="entry name" value="OsmC"/>
    <property type="match status" value="1"/>
</dbReference>
<dbReference type="Gene3D" id="3.30.300.20">
    <property type="match status" value="1"/>
</dbReference>